<evidence type="ECO:0000256" key="4">
    <source>
        <dbReference type="ARBA" id="ARBA00022692"/>
    </source>
</evidence>
<keyword evidence="5 7" id="KW-1133">Transmembrane helix</keyword>
<dbReference type="AlphaFoldDB" id="A0A6J4UPZ9"/>
<proteinExistence type="inferred from homology"/>
<comment type="similarity">
    <text evidence="2">Belongs to the UPF0410 family.</text>
</comment>
<dbReference type="PANTHER" id="PTHR33884:SF3">
    <property type="entry name" value="UPF0410 PROTEIN YMGE"/>
    <property type="match status" value="1"/>
</dbReference>
<sequence>MVDFIMWIVIGVVAGWLAGLITKDDHSIVGDLVLGLLGALVAGWVVGTIGPESNSILFSIIAATIGAVVLVLIKNMLFGSRGRA</sequence>
<evidence type="ECO:0000256" key="1">
    <source>
        <dbReference type="ARBA" id="ARBA00004651"/>
    </source>
</evidence>
<protein>
    <recommendedName>
        <fullName evidence="9">GlsB/YeaQ/YmgE family stress response membrane protein</fullName>
    </recommendedName>
</protein>
<evidence type="ECO:0000256" key="3">
    <source>
        <dbReference type="ARBA" id="ARBA00022475"/>
    </source>
</evidence>
<keyword evidence="4 7" id="KW-0812">Transmembrane</keyword>
<evidence type="ECO:0000256" key="6">
    <source>
        <dbReference type="ARBA" id="ARBA00023136"/>
    </source>
</evidence>
<evidence type="ECO:0000256" key="2">
    <source>
        <dbReference type="ARBA" id="ARBA00011006"/>
    </source>
</evidence>
<reference evidence="8" key="1">
    <citation type="submission" date="2020-02" db="EMBL/GenBank/DDBJ databases">
        <authorList>
            <person name="Meier V. D."/>
        </authorList>
    </citation>
    <scope>NUCLEOTIDE SEQUENCE</scope>
    <source>
        <strain evidence="8">AVDCRST_MAG59</strain>
    </source>
</reference>
<feature type="transmembrane region" description="Helical" evidence="7">
    <location>
        <begin position="56"/>
        <end position="73"/>
    </location>
</feature>
<organism evidence="8">
    <name type="scientific">uncultured Thermomicrobiales bacterium</name>
    <dbReference type="NCBI Taxonomy" id="1645740"/>
    <lineage>
        <taxon>Bacteria</taxon>
        <taxon>Pseudomonadati</taxon>
        <taxon>Thermomicrobiota</taxon>
        <taxon>Thermomicrobia</taxon>
        <taxon>Thermomicrobiales</taxon>
        <taxon>environmental samples</taxon>
    </lineage>
</organism>
<evidence type="ECO:0000313" key="8">
    <source>
        <dbReference type="EMBL" id="CAA9557326.1"/>
    </source>
</evidence>
<dbReference type="PANTHER" id="PTHR33884">
    <property type="entry name" value="UPF0410 PROTEIN YMGE"/>
    <property type="match status" value="1"/>
</dbReference>
<evidence type="ECO:0000256" key="7">
    <source>
        <dbReference type="SAM" id="Phobius"/>
    </source>
</evidence>
<keyword evidence="3" id="KW-1003">Cell membrane</keyword>
<name>A0A6J4UPZ9_9BACT</name>
<keyword evidence="6 7" id="KW-0472">Membrane</keyword>
<comment type="subcellular location">
    <subcellularLocation>
        <location evidence="1">Cell membrane</location>
        <topology evidence="1">Multi-pass membrane protein</topology>
    </subcellularLocation>
</comment>
<feature type="transmembrane region" description="Helical" evidence="7">
    <location>
        <begin position="6"/>
        <end position="22"/>
    </location>
</feature>
<gene>
    <name evidence="8" type="ORF">AVDCRST_MAG59-2257</name>
</gene>
<dbReference type="InterPro" id="IPR007341">
    <property type="entry name" value="Transgly_assoc"/>
</dbReference>
<dbReference type="Pfam" id="PF04226">
    <property type="entry name" value="Transgly_assoc"/>
    <property type="match status" value="1"/>
</dbReference>
<dbReference type="GO" id="GO:0005886">
    <property type="term" value="C:plasma membrane"/>
    <property type="evidence" value="ECO:0007669"/>
    <property type="project" value="UniProtKB-SubCell"/>
</dbReference>
<dbReference type="EMBL" id="CADCWF010000142">
    <property type="protein sequence ID" value="CAA9557326.1"/>
    <property type="molecule type" value="Genomic_DNA"/>
</dbReference>
<accession>A0A6J4UPZ9</accession>
<evidence type="ECO:0008006" key="9">
    <source>
        <dbReference type="Google" id="ProtNLM"/>
    </source>
</evidence>
<feature type="transmembrane region" description="Helical" evidence="7">
    <location>
        <begin position="29"/>
        <end position="50"/>
    </location>
</feature>
<evidence type="ECO:0000256" key="5">
    <source>
        <dbReference type="ARBA" id="ARBA00022989"/>
    </source>
</evidence>